<dbReference type="PANTHER" id="PTHR30329:SF21">
    <property type="entry name" value="LIPOPROTEIN YIAD-RELATED"/>
    <property type="match status" value="1"/>
</dbReference>
<dbReference type="PRINTS" id="PR01021">
    <property type="entry name" value="OMPADOMAIN"/>
</dbReference>
<evidence type="ECO:0000256" key="1">
    <source>
        <dbReference type="ARBA" id="ARBA00004442"/>
    </source>
</evidence>
<dbReference type="InterPro" id="IPR050330">
    <property type="entry name" value="Bact_OuterMem_StrucFunc"/>
</dbReference>
<keyword evidence="5" id="KW-0732">Signal</keyword>
<dbReference type="InterPro" id="IPR006664">
    <property type="entry name" value="OMP_bac"/>
</dbReference>
<dbReference type="RefSeq" id="WP_283344257.1">
    <property type="nucleotide sequence ID" value="NZ_JASHIF010000007.1"/>
</dbReference>
<dbReference type="InterPro" id="IPR011990">
    <property type="entry name" value="TPR-like_helical_dom_sf"/>
</dbReference>
<dbReference type="InterPro" id="IPR011659">
    <property type="entry name" value="WD40"/>
</dbReference>
<dbReference type="SUPFAM" id="SSF48452">
    <property type="entry name" value="TPR-like"/>
    <property type="match status" value="1"/>
</dbReference>
<feature type="chain" id="PRO_5045604838" evidence="5">
    <location>
        <begin position="25"/>
        <end position="753"/>
    </location>
</feature>
<dbReference type="Gene3D" id="2.60.40.1120">
    <property type="entry name" value="Carboxypeptidase-like, regulatory domain"/>
    <property type="match status" value="1"/>
</dbReference>
<dbReference type="Gene3D" id="2.120.10.30">
    <property type="entry name" value="TolB, C-terminal domain"/>
    <property type="match status" value="1"/>
</dbReference>
<dbReference type="Pfam" id="PF07676">
    <property type="entry name" value="PD40"/>
    <property type="match status" value="2"/>
</dbReference>
<protein>
    <submittedName>
        <fullName evidence="7">Carboxypeptidase regulatory-like domain-containing protein</fullName>
    </submittedName>
</protein>
<dbReference type="InterPro" id="IPR011042">
    <property type="entry name" value="6-blade_b-propeller_TolB-like"/>
</dbReference>
<dbReference type="Gene3D" id="1.25.40.10">
    <property type="entry name" value="Tetratricopeptide repeat domain"/>
    <property type="match status" value="1"/>
</dbReference>
<accession>A0ABT6Y6Z5</accession>
<comment type="subcellular location">
    <subcellularLocation>
        <location evidence="1">Cell outer membrane</location>
    </subcellularLocation>
</comment>
<evidence type="ECO:0000259" key="6">
    <source>
        <dbReference type="PROSITE" id="PS51123"/>
    </source>
</evidence>
<comment type="caution">
    <text evidence="7">The sequence shown here is derived from an EMBL/GenBank/DDBJ whole genome shotgun (WGS) entry which is preliminary data.</text>
</comment>
<dbReference type="Pfam" id="PF00691">
    <property type="entry name" value="OmpA"/>
    <property type="match status" value="1"/>
</dbReference>
<dbReference type="SUPFAM" id="SSF82171">
    <property type="entry name" value="DPP6 N-terminal domain-like"/>
    <property type="match status" value="1"/>
</dbReference>
<name>A0ABT6Y6Z5_9BACT</name>
<evidence type="ECO:0000256" key="2">
    <source>
        <dbReference type="ARBA" id="ARBA00023136"/>
    </source>
</evidence>
<dbReference type="CDD" id="cd07185">
    <property type="entry name" value="OmpA_C-like"/>
    <property type="match status" value="1"/>
</dbReference>
<feature type="domain" description="OmpA-like" evidence="6">
    <location>
        <begin position="630"/>
        <end position="753"/>
    </location>
</feature>
<feature type="signal peptide" evidence="5">
    <location>
        <begin position="1"/>
        <end position="24"/>
    </location>
</feature>
<evidence type="ECO:0000313" key="7">
    <source>
        <dbReference type="EMBL" id="MDI9859291.1"/>
    </source>
</evidence>
<dbReference type="PROSITE" id="PS51123">
    <property type="entry name" value="OMPA_2"/>
    <property type="match status" value="1"/>
</dbReference>
<dbReference type="SUPFAM" id="SSF49464">
    <property type="entry name" value="Carboxypeptidase regulatory domain-like"/>
    <property type="match status" value="1"/>
</dbReference>
<dbReference type="SUPFAM" id="SSF103088">
    <property type="entry name" value="OmpA-like"/>
    <property type="match status" value="1"/>
</dbReference>
<evidence type="ECO:0000256" key="4">
    <source>
        <dbReference type="PROSITE-ProRule" id="PRU00473"/>
    </source>
</evidence>
<dbReference type="PANTHER" id="PTHR30329">
    <property type="entry name" value="STATOR ELEMENT OF FLAGELLAR MOTOR COMPLEX"/>
    <property type="match status" value="1"/>
</dbReference>
<reference evidence="7 8" key="1">
    <citation type="submission" date="2023-05" db="EMBL/GenBank/DDBJ databases">
        <title>Novel species of genus Flectobacillus isolated from stream in China.</title>
        <authorList>
            <person name="Lu H."/>
        </authorList>
    </citation>
    <scope>NUCLEOTIDE SEQUENCE [LARGE SCALE GENOMIC DNA]</scope>
    <source>
        <strain evidence="7 8">KCTC 42575</strain>
    </source>
</reference>
<organism evidence="7 8">
    <name type="scientific">Flectobacillus roseus</name>
    <dbReference type="NCBI Taxonomy" id="502259"/>
    <lineage>
        <taxon>Bacteria</taxon>
        <taxon>Pseudomonadati</taxon>
        <taxon>Bacteroidota</taxon>
        <taxon>Cytophagia</taxon>
        <taxon>Cytophagales</taxon>
        <taxon>Flectobacillaceae</taxon>
        <taxon>Flectobacillus</taxon>
    </lineage>
</organism>
<dbReference type="Pfam" id="PF13620">
    <property type="entry name" value="CarboxypepD_reg"/>
    <property type="match status" value="1"/>
</dbReference>
<proteinExistence type="predicted"/>
<dbReference type="InterPro" id="IPR036737">
    <property type="entry name" value="OmpA-like_sf"/>
</dbReference>
<evidence type="ECO:0000256" key="3">
    <source>
        <dbReference type="ARBA" id="ARBA00023237"/>
    </source>
</evidence>
<keyword evidence="3" id="KW-0998">Cell outer membrane</keyword>
<dbReference type="InterPro" id="IPR006665">
    <property type="entry name" value="OmpA-like"/>
</dbReference>
<gene>
    <name evidence="7" type="ORF">QM524_08730</name>
</gene>
<evidence type="ECO:0000256" key="5">
    <source>
        <dbReference type="SAM" id="SignalP"/>
    </source>
</evidence>
<dbReference type="Proteomes" id="UP001236507">
    <property type="component" value="Unassembled WGS sequence"/>
</dbReference>
<dbReference type="EMBL" id="JASHIF010000007">
    <property type="protein sequence ID" value="MDI9859291.1"/>
    <property type="molecule type" value="Genomic_DNA"/>
</dbReference>
<dbReference type="Gene3D" id="3.30.1330.60">
    <property type="entry name" value="OmpA-like domain"/>
    <property type="match status" value="1"/>
</dbReference>
<keyword evidence="2 4" id="KW-0472">Membrane</keyword>
<keyword evidence="8" id="KW-1185">Reference proteome</keyword>
<sequence length="753" mass="84387">MNKSLHILLSIVLLFAISANSAWGQAKFKAANREYEQLSYMSAIRLYEDVLSDSKLDAAVRKEALKKLAYCYRRIQDTKNAEKAYSDLLKNFPDVESENYLYYAQALASNGKYRDSQKYYSIYGEKQTADVRSKKFTVSYMEMSRFYRDSSSYQVEYLPINSNQADFSPMFYKGGLVFCSARDESGAVKRVYGWNQTPFLDLYFVPDTAQLKSGMVQKAAALGGVIASSSNKTLKSTGDVNKVEEFSRVINTKYHEGPAVFFQGEQKAIFTRNNFNKGKTRESKDGTNKLKLYIADLVKDNWSNIKELPFNSDEYSCGHPALTPDNTKLYFVSDMPGGYGGTDIYVVEYSDGNWGTPVNMGKEINSEGNEMFPFVDPAGNLYFASDGHEGLGGLDMFFAEIKDGVAYRGVNNLGAPLNSPQDDFGIITDATRTSGFFSSNRKSGLSDDNIYSFKRVCRPLTLIVYDAASKQPLENVDVRITVNAESRELRVTGVDGSTSICMEANAEYEFKAIKEGYLMNSVAYSTKSNTAQKTTLELYLEKAPLAVLKGVVKSEVNDQPMAGVQVTLENEKDKTKQTVTTGPDGGYEFQVKPGDDHKLTAEKDKYATNTEKIGKVKSSGEVVQNIQGMYGEGDIFKLKNIYYDYGKFFIRPDAARELEKTLLPLLRKYPAMTIEIRSHTDARSSDNFNMQLSANRARAVVDYLAMRGIDPSRLVSNGYGETELVNECVDGIICDEKQHQENRRTEFRIISVK</sequence>
<dbReference type="InterPro" id="IPR008969">
    <property type="entry name" value="CarboxyPept-like_regulatory"/>
</dbReference>
<evidence type="ECO:0000313" key="8">
    <source>
        <dbReference type="Proteomes" id="UP001236507"/>
    </source>
</evidence>